<feature type="transmembrane region" description="Helical" evidence="8">
    <location>
        <begin position="198"/>
        <end position="219"/>
    </location>
</feature>
<dbReference type="PANTHER" id="PTHR23501:SF191">
    <property type="entry name" value="VACUOLAR BASIC AMINO ACID TRANSPORTER 4"/>
    <property type="match status" value="1"/>
</dbReference>
<feature type="transmembrane region" description="Helical" evidence="8">
    <location>
        <begin position="166"/>
        <end position="186"/>
    </location>
</feature>
<proteinExistence type="inferred from homology"/>
<evidence type="ECO:0000256" key="1">
    <source>
        <dbReference type="ARBA" id="ARBA00004429"/>
    </source>
</evidence>
<dbReference type="EMBL" id="BOMV01000001">
    <property type="protein sequence ID" value="GIE92554.1"/>
    <property type="molecule type" value="Genomic_DNA"/>
</dbReference>
<feature type="transmembrane region" description="Helical" evidence="8">
    <location>
        <begin position="80"/>
        <end position="102"/>
    </location>
</feature>
<dbReference type="GO" id="GO:0005886">
    <property type="term" value="C:plasma membrane"/>
    <property type="evidence" value="ECO:0007669"/>
    <property type="project" value="UniProtKB-SubCell"/>
</dbReference>
<dbReference type="AlphaFoldDB" id="A0A919JSJ1"/>
<dbReference type="CDD" id="cd17502">
    <property type="entry name" value="MFS_Azr1_MDR_like"/>
    <property type="match status" value="1"/>
</dbReference>
<feature type="transmembrane region" description="Helical" evidence="8">
    <location>
        <begin position="108"/>
        <end position="129"/>
    </location>
</feature>
<feature type="transmembrane region" description="Helical" evidence="8">
    <location>
        <begin position="269"/>
        <end position="290"/>
    </location>
</feature>
<feature type="transmembrane region" description="Helical" evidence="8">
    <location>
        <begin position="231"/>
        <end position="249"/>
    </location>
</feature>
<dbReference type="Pfam" id="PF07690">
    <property type="entry name" value="MFS_1"/>
    <property type="match status" value="1"/>
</dbReference>
<keyword evidence="3" id="KW-0813">Transport</keyword>
<comment type="similarity">
    <text evidence="2">Belongs to the major facilitator superfamily. TCR/Tet family.</text>
</comment>
<dbReference type="InterPro" id="IPR011701">
    <property type="entry name" value="MFS"/>
</dbReference>
<dbReference type="PRINTS" id="PR01036">
    <property type="entry name" value="TCRTETB"/>
</dbReference>
<dbReference type="PROSITE" id="PS50850">
    <property type="entry name" value="MFS"/>
    <property type="match status" value="1"/>
</dbReference>
<comment type="caution">
    <text evidence="10">The sequence shown here is derived from an EMBL/GenBank/DDBJ whole genome shotgun (WGS) entry which is preliminary data.</text>
</comment>
<dbReference type="SUPFAM" id="SSF103473">
    <property type="entry name" value="MFS general substrate transporter"/>
    <property type="match status" value="1"/>
</dbReference>
<evidence type="ECO:0000256" key="3">
    <source>
        <dbReference type="ARBA" id="ARBA00022448"/>
    </source>
</evidence>
<organism evidence="10 11">
    <name type="scientific">Paractinoplanes rishiriensis</name>
    <dbReference type="NCBI Taxonomy" id="1050105"/>
    <lineage>
        <taxon>Bacteria</taxon>
        <taxon>Bacillati</taxon>
        <taxon>Actinomycetota</taxon>
        <taxon>Actinomycetes</taxon>
        <taxon>Micromonosporales</taxon>
        <taxon>Micromonosporaceae</taxon>
        <taxon>Paractinoplanes</taxon>
    </lineage>
</organism>
<evidence type="ECO:0000256" key="8">
    <source>
        <dbReference type="SAM" id="Phobius"/>
    </source>
</evidence>
<evidence type="ECO:0000256" key="5">
    <source>
        <dbReference type="ARBA" id="ARBA00022692"/>
    </source>
</evidence>
<accession>A0A919JSJ1</accession>
<keyword evidence="5 8" id="KW-0812">Transmembrane</keyword>
<gene>
    <name evidence="10" type="ORF">Ari01nite_00190</name>
</gene>
<dbReference type="Gene3D" id="1.20.1250.20">
    <property type="entry name" value="MFS general substrate transporter like domains"/>
    <property type="match status" value="1"/>
</dbReference>
<name>A0A919JSJ1_9ACTN</name>
<evidence type="ECO:0000259" key="9">
    <source>
        <dbReference type="PROSITE" id="PS50850"/>
    </source>
</evidence>
<keyword evidence="6 8" id="KW-1133">Transmembrane helix</keyword>
<keyword evidence="7 8" id="KW-0472">Membrane</keyword>
<reference evidence="10" key="1">
    <citation type="submission" date="2021-01" db="EMBL/GenBank/DDBJ databases">
        <title>Whole genome shotgun sequence of Actinoplanes rishiriensis NBRC 108556.</title>
        <authorList>
            <person name="Komaki H."/>
            <person name="Tamura T."/>
        </authorList>
    </citation>
    <scope>NUCLEOTIDE SEQUENCE</scope>
    <source>
        <strain evidence="10">NBRC 108556</strain>
    </source>
</reference>
<evidence type="ECO:0000313" key="11">
    <source>
        <dbReference type="Proteomes" id="UP000636960"/>
    </source>
</evidence>
<feature type="transmembrane region" description="Helical" evidence="8">
    <location>
        <begin position="141"/>
        <end position="160"/>
    </location>
</feature>
<feature type="transmembrane region" description="Helical" evidence="8">
    <location>
        <begin position="296"/>
        <end position="317"/>
    </location>
</feature>
<feature type="transmembrane region" description="Helical" evidence="8">
    <location>
        <begin position="50"/>
        <end position="68"/>
    </location>
</feature>
<keyword evidence="11" id="KW-1185">Reference proteome</keyword>
<evidence type="ECO:0000256" key="2">
    <source>
        <dbReference type="ARBA" id="ARBA00007520"/>
    </source>
</evidence>
<dbReference type="RefSeq" id="WP_239162365.1">
    <property type="nucleotide sequence ID" value="NZ_BOMV01000001.1"/>
</dbReference>
<dbReference type="Gene3D" id="1.20.1720.10">
    <property type="entry name" value="Multidrug resistance protein D"/>
    <property type="match status" value="1"/>
</dbReference>
<protein>
    <submittedName>
        <fullName evidence="10">MFS transporter</fullName>
    </submittedName>
</protein>
<evidence type="ECO:0000313" key="10">
    <source>
        <dbReference type="EMBL" id="GIE92554.1"/>
    </source>
</evidence>
<dbReference type="InterPro" id="IPR020846">
    <property type="entry name" value="MFS_dom"/>
</dbReference>
<feature type="transmembrane region" description="Helical" evidence="8">
    <location>
        <begin position="362"/>
        <end position="383"/>
    </location>
</feature>
<evidence type="ECO:0000256" key="6">
    <source>
        <dbReference type="ARBA" id="ARBA00022989"/>
    </source>
</evidence>
<feature type="transmembrane region" description="Helical" evidence="8">
    <location>
        <begin position="435"/>
        <end position="457"/>
    </location>
</feature>
<feature type="transmembrane region" description="Helical" evidence="8">
    <location>
        <begin position="404"/>
        <end position="423"/>
    </location>
</feature>
<dbReference type="Proteomes" id="UP000636960">
    <property type="component" value="Unassembled WGS sequence"/>
</dbReference>
<comment type="subcellular location">
    <subcellularLocation>
        <location evidence="1">Cell inner membrane</location>
        <topology evidence="1">Multi-pass membrane protein</topology>
    </subcellularLocation>
</comment>
<dbReference type="GO" id="GO:0022857">
    <property type="term" value="F:transmembrane transporter activity"/>
    <property type="evidence" value="ECO:0007669"/>
    <property type="project" value="InterPro"/>
</dbReference>
<evidence type="ECO:0000256" key="7">
    <source>
        <dbReference type="ARBA" id="ARBA00023136"/>
    </source>
</evidence>
<sequence length="467" mass="48780">MSDNSIGLRSERGQVLAAVMLCTALVAIEATILATAVPSIVRDIGGFTEFPWLFSTYLLAQAVSVPIYGKLMDLFGRKPVILWGVGLFLLGSILCGVAWSIWPLIAFRVLQGLGAGAIMPTTITIVGDLYSVRERAKVQGYVASVWGIASVVGPTLGGVFSEYVSWRWIFFVNIPLCLLAAAMIVRRFHERVERGHPVIDYRGAALLSAGLALVVLGALEGGQSWAWDSPVSIAILAGGVTALTVFVLVERKAPEPVLPLWIFQRRLLVTSGLISVGVGGILYGLTSYVPTYAQEVLGAGPLVAGFTLATLTLGWPIAASQSGKVYIRLGFRGCALVGTALILAGCALLLRLGQDSTVWEVGAYGLVIGLGMGLTASPTLIAAQSSVGWAERGVVTANNIFLRSLGSAVGVAVFGAIANAAIGGGPVDPARLTVAVQRIFVGLALVAVVLVVLASLMPKSADRALLS</sequence>
<feature type="transmembrane region" description="Helical" evidence="8">
    <location>
        <begin position="329"/>
        <end position="350"/>
    </location>
</feature>
<feature type="domain" description="Major facilitator superfamily (MFS) profile" evidence="9">
    <location>
        <begin position="15"/>
        <end position="462"/>
    </location>
</feature>
<dbReference type="InterPro" id="IPR036259">
    <property type="entry name" value="MFS_trans_sf"/>
</dbReference>
<dbReference type="PANTHER" id="PTHR23501">
    <property type="entry name" value="MAJOR FACILITATOR SUPERFAMILY"/>
    <property type="match status" value="1"/>
</dbReference>
<keyword evidence="4" id="KW-1003">Cell membrane</keyword>
<evidence type="ECO:0000256" key="4">
    <source>
        <dbReference type="ARBA" id="ARBA00022475"/>
    </source>
</evidence>
<dbReference type="FunFam" id="1.20.1720.10:FF:000004">
    <property type="entry name" value="EmrB/QacA family drug resistance transporter"/>
    <property type="match status" value="1"/>
</dbReference>